<evidence type="ECO:0000313" key="2">
    <source>
        <dbReference type="EMBL" id="OPJ71051.1"/>
    </source>
</evidence>
<dbReference type="EMBL" id="LSYS01007721">
    <property type="protein sequence ID" value="OPJ71051.1"/>
    <property type="molecule type" value="Genomic_DNA"/>
</dbReference>
<evidence type="ECO:0000313" key="3">
    <source>
        <dbReference type="Proteomes" id="UP000190648"/>
    </source>
</evidence>
<name>A0A1V4JFS1_PATFA</name>
<accession>A0A1V4JFS1</accession>
<gene>
    <name evidence="2" type="ORF">AV530_017356</name>
</gene>
<evidence type="ECO:0000256" key="1">
    <source>
        <dbReference type="SAM" id="MobiDB-lite"/>
    </source>
</evidence>
<comment type="caution">
    <text evidence="2">The sequence shown here is derived from an EMBL/GenBank/DDBJ whole genome shotgun (WGS) entry which is preliminary data.</text>
</comment>
<organism evidence="2 3">
    <name type="scientific">Patagioenas fasciata monilis</name>
    <dbReference type="NCBI Taxonomy" id="372326"/>
    <lineage>
        <taxon>Eukaryota</taxon>
        <taxon>Metazoa</taxon>
        <taxon>Chordata</taxon>
        <taxon>Craniata</taxon>
        <taxon>Vertebrata</taxon>
        <taxon>Euteleostomi</taxon>
        <taxon>Archelosauria</taxon>
        <taxon>Archosauria</taxon>
        <taxon>Dinosauria</taxon>
        <taxon>Saurischia</taxon>
        <taxon>Theropoda</taxon>
        <taxon>Coelurosauria</taxon>
        <taxon>Aves</taxon>
        <taxon>Neognathae</taxon>
        <taxon>Neoaves</taxon>
        <taxon>Columbimorphae</taxon>
        <taxon>Columbiformes</taxon>
        <taxon>Columbidae</taxon>
        <taxon>Patagioenas</taxon>
    </lineage>
</organism>
<dbReference type="AlphaFoldDB" id="A0A1V4JFS1"/>
<reference evidence="2 3" key="1">
    <citation type="submission" date="2016-02" db="EMBL/GenBank/DDBJ databases">
        <title>Band-tailed pigeon sequencing and assembly.</title>
        <authorList>
            <person name="Soares A.E."/>
            <person name="Novak B.J."/>
            <person name="Rice E.S."/>
            <person name="O'Connell B."/>
            <person name="Chang D."/>
            <person name="Weber S."/>
            <person name="Shapiro B."/>
        </authorList>
    </citation>
    <scope>NUCLEOTIDE SEQUENCE [LARGE SCALE GENOMIC DNA]</scope>
    <source>
        <strain evidence="2">BTP2013</strain>
        <tissue evidence="2">Blood</tissue>
    </source>
</reference>
<keyword evidence="3" id="KW-1185">Reference proteome</keyword>
<feature type="region of interest" description="Disordered" evidence="1">
    <location>
        <begin position="1"/>
        <end position="48"/>
    </location>
</feature>
<protein>
    <submittedName>
        <fullName evidence="2">Uncharacterized protein</fullName>
    </submittedName>
</protein>
<sequence>MPPARRGAAGGRGGQAGQLCRRTPPSEDRGWRRPLLSPTVRSPGAAGTDNAIEWTSMWNSLQLSSRWFFGRDDGCFEISVVSFY</sequence>
<proteinExistence type="predicted"/>
<dbReference type="Proteomes" id="UP000190648">
    <property type="component" value="Unassembled WGS sequence"/>
</dbReference>